<organism evidence="5 6">
    <name type="scientific">Chitinilyticum piscinae</name>
    <dbReference type="NCBI Taxonomy" id="2866724"/>
    <lineage>
        <taxon>Bacteria</taxon>
        <taxon>Pseudomonadati</taxon>
        <taxon>Pseudomonadota</taxon>
        <taxon>Betaproteobacteria</taxon>
        <taxon>Neisseriales</taxon>
        <taxon>Chitinibacteraceae</taxon>
        <taxon>Chitinilyticum</taxon>
    </lineage>
</organism>
<accession>A0A8J7FU89</accession>
<reference evidence="5 6" key="1">
    <citation type="submission" date="2020-10" db="EMBL/GenBank/DDBJ databases">
        <title>The genome sequence of Chitinilyticum litopenaei 4Y14.</title>
        <authorList>
            <person name="Liu Y."/>
        </authorList>
    </citation>
    <scope>NUCLEOTIDE SEQUENCE [LARGE SCALE GENOMIC DNA]</scope>
    <source>
        <strain evidence="5 6">4Y14</strain>
    </source>
</reference>
<dbReference type="Gene3D" id="3.40.50.2300">
    <property type="match status" value="2"/>
</dbReference>
<dbReference type="PANTHER" id="PTHR30146">
    <property type="entry name" value="LACI-RELATED TRANSCRIPTIONAL REPRESSOR"/>
    <property type="match status" value="1"/>
</dbReference>
<dbReference type="Proteomes" id="UP000604481">
    <property type="component" value="Unassembled WGS sequence"/>
</dbReference>
<dbReference type="CDD" id="cd06267">
    <property type="entry name" value="PBP1_LacI_sugar_binding-like"/>
    <property type="match status" value="1"/>
</dbReference>
<keyword evidence="6" id="KW-1185">Reference proteome</keyword>
<dbReference type="Pfam" id="PF13377">
    <property type="entry name" value="Peripla_BP_3"/>
    <property type="match status" value="1"/>
</dbReference>
<dbReference type="AlphaFoldDB" id="A0A8J7FU89"/>
<dbReference type="SUPFAM" id="SSF53822">
    <property type="entry name" value="Periplasmic binding protein-like I"/>
    <property type="match status" value="1"/>
</dbReference>
<protein>
    <submittedName>
        <fullName evidence="5">LacI family DNA-binding transcriptional regulator</fullName>
    </submittedName>
</protein>
<dbReference type="SMART" id="SM00354">
    <property type="entry name" value="HTH_LACI"/>
    <property type="match status" value="1"/>
</dbReference>
<keyword evidence="3" id="KW-0804">Transcription</keyword>
<gene>
    <name evidence="5" type="ORF">INR99_15195</name>
</gene>
<keyword evidence="2 5" id="KW-0238">DNA-binding</keyword>
<dbReference type="InterPro" id="IPR000843">
    <property type="entry name" value="HTH_LacI"/>
</dbReference>
<evidence type="ECO:0000256" key="3">
    <source>
        <dbReference type="ARBA" id="ARBA00023163"/>
    </source>
</evidence>
<dbReference type="InterPro" id="IPR010982">
    <property type="entry name" value="Lambda_DNA-bd_dom_sf"/>
</dbReference>
<evidence type="ECO:0000256" key="1">
    <source>
        <dbReference type="ARBA" id="ARBA00023015"/>
    </source>
</evidence>
<evidence type="ECO:0000313" key="5">
    <source>
        <dbReference type="EMBL" id="MBE9610686.1"/>
    </source>
</evidence>
<evidence type="ECO:0000259" key="4">
    <source>
        <dbReference type="PROSITE" id="PS50932"/>
    </source>
</evidence>
<dbReference type="PANTHER" id="PTHR30146:SF138">
    <property type="entry name" value="TRANSCRIPTIONAL REGULATORY PROTEIN"/>
    <property type="match status" value="1"/>
</dbReference>
<dbReference type="PROSITE" id="PS00356">
    <property type="entry name" value="HTH_LACI_1"/>
    <property type="match status" value="1"/>
</dbReference>
<dbReference type="InterPro" id="IPR028082">
    <property type="entry name" value="Peripla_BP_I"/>
</dbReference>
<dbReference type="GO" id="GO:0000976">
    <property type="term" value="F:transcription cis-regulatory region binding"/>
    <property type="evidence" value="ECO:0007669"/>
    <property type="project" value="TreeGrafter"/>
</dbReference>
<dbReference type="GO" id="GO:0003700">
    <property type="term" value="F:DNA-binding transcription factor activity"/>
    <property type="evidence" value="ECO:0007669"/>
    <property type="project" value="TreeGrafter"/>
</dbReference>
<dbReference type="CDD" id="cd01392">
    <property type="entry name" value="HTH_LacI"/>
    <property type="match status" value="1"/>
</dbReference>
<feature type="domain" description="HTH lacI-type" evidence="4">
    <location>
        <begin position="3"/>
        <end position="57"/>
    </location>
</feature>
<dbReference type="Pfam" id="PF00356">
    <property type="entry name" value="LacI"/>
    <property type="match status" value="1"/>
</dbReference>
<comment type="caution">
    <text evidence="5">The sequence shown here is derived from an EMBL/GenBank/DDBJ whole genome shotgun (WGS) entry which is preliminary data.</text>
</comment>
<dbReference type="InterPro" id="IPR046335">
    <property type="entry name" value="LacI/GalR-like_sensor"/>
</dbReference>
<evidence type="ECO:0000313" key="6">
    <source>
        <dbReference type="Proteomes" id="UP000604481"/>
    </source>
</evidence>
<dbReference type="PROSITE" id="PS50932">
    <property type="entry name" value="HTH_LACI_2"/>
    <property type="match status" value="1"/>
</dbReference>
<keyword evidence="1" id="KW-0805">Transcription regulation</keyword>
<dbReference type="RefSeq" id="WP_194117236.1">
    <property type="nucleotide sequence ID" value="NZ_JADFUA010000012.1"/>
</dbReference>
<dbReference type="Gene3D" id="1.10.260.40">
    <property type="entry name" value="lambda repressor-like DNA-binding domains"/>
    <property type="match status" value="1"/>
</dbReference>
<name>A0A8J7FU89_9NEIS</name>
<sequence length="335" mass="34784">MSISLRELADAAGVSVGTASRALKHQGGVSEATRQKVIALAAELDYDQHRLQRAPLQRVLLLLHRSHATPATAPFYAELIAGAEQVCSELGISLQPFVIDPSGSIRRQVLQQQPDGLLCVGFIEPDVLDVIRGLGKPLALIDTCAPGLASVNPDNEAGTRVLTEHLLARGCRRIAFVSGSLAHHSIRLRERGYRQALFNAGLLADPALEVLIPAGVDLASGAAAALDELLALASPPDAIIAFNDACALALLDACRLRGVRVPDDLAIAGFDDIPASGAAGLSTVNIDKAALGAAGVTLLLAAAEHQPASEPLHPVSLVLRSSTGPHCQGDPHAPA</sequence>
<dbReference type="EMBL" id="JADFUA010000012">
    <property type="protein sequence ID" value="MBE9610686.1"/>
    <property type="molecule type" value="Genomic_DNA"/>
</dbReference>
<dbReference type="SUPFAM" id="SSF47413">
    <property type="entry name" value="lambda repressor-like DNA-binding domains"/>
    <property type="match status" value="1"/>
</dbReference>
<proteinExistence type="predicted"/>
<evidence type="ECO:0000256" key="2">
    <source>
        <dbReference type="ARBA" id="ARBA00023125"/>
    </source>
</evidence>